<evidence type="ECO:0000259" key="2">
    <source>
        <dbReference type="SMART" id="SM00642"/>
    </source>
</evidence>
<organism evidence="3 4">
    <name type="scientific">Cesiribacter andamanensis AMV16</name>
    <dbReference type="NCBI Taxonomy" id="1279009"/>
    <lineage>
        <taxon>Bacteria</taxon>
        <taxon>Pseudomonadati</taxon>
        <taxon>Bacteroidota</taxon>
        <taxon>Cytophagia</taxon>
        <taxon>Cytophagales</taxon>
        <taxon>Cesiribacteraceae</taxon>
        <taxon>Cesiribacter</taxon>
    </lineage>
</organism>
<dbReference type="OrthoDB" id="9805159at2"/>
<dbReference type="CDD" id="cd11313">
    <property type="entry name" value="AmyAc_arch_bac_AmyA"/>
    <property type="match status" value="1"/>
</dbReference>
<feature type="chain" id="PRO_5004082063" evidence="1">
    <location>
        <begin position="30"/>
        <end position="483"/>
    </location>
</feature>
<sequence length="483" mass="54266">MISARLAPALHPFNQLLIAASLLLAAACASPEGIVDTGATAGRAGAFAEKAKDMTIYEVNIRQHTPEGTFKAFQQHLPRLKELGADILWIMPVQPIGELDRKGSLGSYYSIKDYTSTNPEFGSLQDFKELVQQAHALGMYVILDWVPNHTAWDHAWMQQRPDYYMTDSAAAVVGKNLGVAADYYKTRGSGKLVYESNWDDIALLNLYQPATRQAMIEAMRFWITEADIDGFRADHAGHEIPLFFWEEAAAALNPLKELFWLAEWDEPRMHLVFHASYDWGLLHLTERVARGRATADDLHEHIRKDLAAYGQGAYRLNMITNHDENSWSGTIRERYGEGADAFAVFSFTAYGMPMLYSGQEAGLNKRLRFFDKDTISWEDPTKYGRFYGRLNQLKAENQALWSGPHGGMPEKLEDGNPEVFSFRRSKGGNTVIGIFNLSANAQRIQISEAGLAGSLTDTFSGSAYQLDQLELAPWQYLLFVQNE</sequence>
<dbReference type="STRING" id="1279009.ADICEAN_02559"/>
<dbReference type="eggNOG" id="COG0366">
    <property type="taxonomic scope" value="Bacteria"/>
</dbReference>
<protein>
    <submittedName>
        <fullName evidence="3">Alpha-amylase 2</fullName>
        <ecNumber evidence="3">3.2.1.1</ecNumber>
    </submittedName>
</protein>
<accession>M7N4V3</accession>
<feature type="signal peptide" evidence="1">
    <location>
        <begin position="1"/>
        <end position="29"/>
    </location>
</feature>
<dbReference type="Gene3D" id="2.60.40.1180">
    <property type="entry name" value="Golgi alpha-mannosidase II"/>
    <property type="match status" value="1"/>
</dbReference>
<dbReference type="Gene3D" id="3.20.20.80">
    <property type="entry name" value="Glycosidases"/>
    <property type="match status" value="1"/>
</dbReference>
<comment type="caution">
    <text evidence="3">The sequence shown here is derived from an EMBL/GenBank/DDBJ whole genome shotgun (WGS) entry which is preliminary data.</text>
</comment>
<dbReference type="InterPro" id="IPR017853">
    <property type="entry name" value="GH"/>
</dbReference>
<dbReference type="PANTHER" id="PTHR47786:SF2">
    <property type="entry name" value="GLYCOSYL HYDROLASE FAMILY 13 CATALYTIC DOMAIN-CONTAINING PROTEIN"/>
    <property type="match status" value="1"/>
</dbReference>
<dbReference type="SUPFAM" id="SSF51011">
    <property type="entry name" value="Glycosyl hydrolase domain"/>
    <property type="match status" value="1"/>
</dbReference>
<dbReference type="PROSITE" id="PS51257">
    <property type="entry name" value="PROKAR_LIPOPROTEIN"/>
    <property type="match status" value="1"/>
</dbReference>
<gene>
    <name evidence="3" type="primary">amyB</name>
    <name evidence="3" type="ORF">ADICEAN_02559</name>
</gene>
<dbReference type="SUPFAM" id="SSF51445">
    <property type="entry name" value="(Trans)glycosidases"/>
    <property type="match status" value="1"/>
</dbReference>
<keyword evidence="4" id="KW-1185">Reference proteome</keyword>
<evidence type="ECO:0000313" key="4">
    <source>
        <dbReference type="Proteomes" id="UP000011910"/>
    </source>
</evidence>
<evidence type="ECO:0000313" key="3">
    <source>
        <dbReference type="EMBL" id="EMR02322.1"/>
    </source>
</evidence>
<dbReference type="RefSeq" id="WP_009195949.1">
    <property type="nucleotide sequence ID" value="NZ_AODQ01000063.1"/>
</dbReference>
<dbReference type="Proteomes" id="UP000011910">
    <property type="component" value="Unassembled WGS sequence"/>
</dbReference>
<dbReference type="EMBL" id="AODQ01000063">
    <property type="protein sequence ID" value="EMR02322.1"/>
    <property type="molecule type" value="Genomic_DNA"/>
</dbReference>
<keyword evidence="1" id="KW-0732">Signal</keyword>
<dbReference type="GO" id="GO:0004556">
    <property type="term" value="F:alpha-amylase activity"/>
    <property type="evidence" value="ECO:0007669"/>
    <property type="project" value="UniProtKB-EC"/>
</dbReference>
<name>M7N4V3_9BACT</name>
<reference evidence="3 4" key="1">
    <citation type="journal article" date="2013" name="Genome Announc.">
        <title>Draft Genome Sequence of Cesiribacter andamanensis Strain AMV16T, Isolated from a Soil Sample from a Mud Volcano in the Andaman Islands, India.</title>
        <authorList>
            <person name="Shivaji S."/>
            <person name="Ara S."/>
            <person name="Begum Z."/>
            <person name="Srinivas T.N."/>
            <person name="Singh A."/>
            <person name="Kumar Pinnaka A."/>
        </authorList>
    </citation>
    <scope>NUCLEOTIDE SEQUENCE [LARGE SCALE GENOMIC DNA]</scope>
    <source>
        <strain evidence="3 4">AMV16</strain>
    </source>
</reference>
<proteinExistence type="predicted"/>
<feature type="domain" description="Glycosyl hydrolase family 13 catalytic" evidence="2">
    <location>
        <begin position="46"/>
        <end position="394"/>
    </location>
</feature>
<dbReference type="PATRIC" id="fig|1279009.4.peg.2597"/>
<dbReference type="PANTHER" id="PTHR47786">
    <property type="entry name" value="ALPHA-1,4-GLUCAN:MALTOSE-1-PHOSPHATE MALTOSYLTRANSFERASE"/>
    <property type="match status" value="1"/>
</dbReference>
<dbReference type="GO" id="GO:0005975">
    <property type="term" value="P:carbohydrate metabolic process"/>
    <property type="evidence" value="ECO:0007669"/>
    <property type="project" value="InterPro"/>
</dbReference>
<dbReference type="AlphaFoldDB" id="M7N4V3"/>
<dbReference type="EC" id="3.2.1.1" evidence="3"/>
<dbReference type="InterPro" id="IPR006047">
    <property type="entry name" value="GH13_cat_dom"/>
</dbReference>
<dbReference type="InterPro" id="IPR013780">
    <property type="entry name" value="Glyco_hydro_b"/>
</dbReference>
<evidence type="ECO:0000256" key="1">
    <source>
        <dbReference type="SAM" id="SignalP"/>
    </source>
</evidence>
<dbReference type="SMART" id="SM00642">
    <property type="entry name" value="Aamy"/>
    <property type="match status" value="1"/>
</dbReference>
<keyword evidence="3" id="KW-0378">Hydrolase</keyword>
<keyword evidence="3" id="KW-0326">Glycosidase</keyword>
<dbReference type="Pfam" id="PF00128">
    <property type="entry name" value="Alpha-amylase"/>
    <property type="match status" value="1"/>
</dbReference>